<reference evidence="1" key="1">
    <citation type="submission" date="2021-04" db="EMBL/GenBank/DDBJ databases">
        <authorList>
            <person name="Zhang D.-C."/>
        </authorList>
    </citation>
    <scope>NUCLEOTIDE SEQUENCE</scope>
    <source>
        <strain evidence="1">CGMCC 1.15697</strain>
    </source>
</reference>
<evidence type="ECO:0000313" key="1">
    <source>
        <dbReference type="EMBL" id="MBP5855705.1"/>
    </source>
</evidence>
<dbReference type="Proteomes" id="UP000672602">
    <property type="component" value="Unassembled WGS sequence"/>
</dbReference>
<comment type="caution">
    <text evidence="1">The sequence shown here is derived from an EMBL/GenBank/DDBJ whole genome shotgun (WGS) entry which is preliminary data.</text>
</comment>
<dbReference type="AlphaFoldDB" id="A0A8J7V0W1"/>
<keyword evidence="2" id="KW-1185">Reference proteome</keyword>
<proteinExistence type="predicted"/>
<dbReference type="EMBL" id="JAGMWN010000001">
    <property type="protein sequence ID" value="MBP5855705.1"/>
    <property type="molecule type" value="Genomic_DNA"/>
</dbReference>
<protein>
    <submittedName>
        <fullName evidence="1">Uncharacterized protein</fullName>
    </submittedName>
</protein>
<evidence type="ECO:0000313" key="2">
    <source>
        <dbReference type="Proteomes" id="UP000672602"/>
    </source>
</evidence>
<gene>
    <name evidence="1" type="ORF">KAJ83_01690</name>
</gene>
<organism evidence="1 2">
    <name type="scientific">Marivibrio halodurans</name>
    <dbReference type="NCBI Taxonomy" id="2039722"/>
    <lineage>
        <taxon>Bacteria</taxon>
        <taxon>Pseudomonadati</taxon>
        <taxon>Pseudomonadota</taxon>
        <taxon>Alphaproteobacteria</taxon>
        <taxon>Rhodospirillales</taxon>
        <taxon>Rhodospirillaceae</taxon>
        <taxon>Marivibrio</taxon>
    </lineage>
</organism>
<name>A0A8J7V0W1_9PROT</name>
<sequence>MIHDNDFGHPETPREFAMLDKIKMLERRIGYEQAGVMTEIRDEPASFISPECTKMLQVAKMTAWRTWNDSWRFDAIGYSKVRGSDYQLGYYVPHDDYCDRDFGDVLIDMHHRLIRMIGRDRFNPEGA</sequence>
<dbReference type="RefSeq" id="WP_210680283.1">
    <property type="nucleotide sequence ID" value="NZ_JAGMWN010000001.1"/>
</dbReference>
<accession>A0A8J7V0W1</accession>